<feature type="transmembrane region" description="Helical" evidence="1">
    <location>
        <begin position="47"/>
        <end position="70"/>
    </location>
</feature>
<proteinExistence type="predicted"/>
<evidence type="ECO:0000313" key="3">
    <source>
        <dbReference type="EMBL" id="EGO31251.1"/>
    </source>
</evidence>
<dbReference type="AlphaFoldDB" id="F8NFK7"/>
<keyword evidence="1" id="KW-1133">Transmembrane helix</keyword>
<accession>F8NFK7</accession>
<dbReference type="PANTHER" id="PTHR40465">
    <property type="entry name" value="CHROMOSOME 1, WHOLE GENOME SHOTGUN SEQUENCE"/>
    <property type="match status" value="1"/>
</dbReference>
<organism>
    <name type="scientific">Serpula lacrymans var. lacrymans (strain S7.9)</name>
    <name type="common">Dry rot fungus</name>
    <dbReference type="NCBI Taxonomy" id="578457"/>
    <lineage>
        <taxon>Eukaryota</taxon>
        <taxon>Fungi</taxon>
        <taxon>Dikarya</taxon>
        <taxon>Basidiomycota</taxon>
        <taxon>Agaricomycotina</taxon>
        <taxon>Agaricomycetes</taxon>
        <taxon>Agaricomycetidae</taxon>
        <taxon>Boletales</taxon>
        <taxon>Coniophorineae</taxon>
        <taxon>Serpulaceae</taxon>
        <taxon>Serpula</taxon>
    </lineage>
</organism>
<feature type="domain" description="DUF6534" evidence="2">
    <location>
        <begin position="16"/>
        <end position="101"/>
    </location>
</feature>
<evidence type="ECO:0000259" key="2">
    <source>
        <dbReference type="Pfam" id="PF20152"/>
    </source>
</evidence>
<protein>
    <recommendedName>
        <fullName evidence="2">DUF6534 domain-containing protein</fullName>
    </recommendedName>
</protein>
<dbReference type="Pfam" id="PF20152">
    <property type="entry name" value="DUF6534"/>
    <property type="match status" value="1"/>
</dbReference>
<dbReference type="OrthoDB" id="3214861at2759"/>
<keyword evidence="1" id="KW-0472">Membrane</keyword>
<evidence type="ECO:0000256" key="1">
    <source>
        <dbReference type="SAM" id="Phobius"/>
    </source>
</evidence>
<dbReference type="EMBL" id="GL945428">
    <property type="protein sequence ID" value="EGO31251.1"/>
    <property type="molecule type" value="Genomic_DNA"/>
</dbReference>
<dbReference type="GeneID" id="18817270"/>
<dbReference type="RefSeq" id="XP_007313135.1">
    <property type="nucleotide sequence ID" value="XM_007313073.1"/>
</dbReference>
<dbReference type="InterPro" id="IPR045339">
    <property type="entry name" value="DUF6534"/>
</dbReference>
<name>F8NFK7_SERL9</name>
<feature type="transmembrane region" description="Helical" evidence="1">
    <location>
        <begin position="76"/>
        <end position="97"/>
    </location>
</feature>
<dbReference type="KEGG" id="sla:SERLADRAFT_456138"/>
<feature type="transmembrane region" description="Helical" evidence="1">
    <location>
        <begin position="6"/>
        <end position="26"/>
    </location>
</feature>
<sequence>MMGNKWALYVGLGSLAFTDLVIALSMCHLLASSRTGFTRTDMKIKMLIIYTVSTGCMTSCCSITTVITGAMMPQNFIFIAFEIMLVKMYSNSFMAMINARYYQGSDDTPGPFLNTVGVNAKHSLQQDCEHQITFASNSEVTNDTISKHRDETTNPDDQEHAIPIELAEHSCQRIDIRL</sequence>
<dbReference type="Proteomes" id="UP000008064">
    <property type="component" value="Unassembled WGS sequence"/>
</dbReference>
<keyword evidence="1" id="KW-0812">Transmembrane</keyword>
<gene>
    <name evidence="3" type="ORF">SERLADRAFT_456138</name>
</gene>
<reference evidence="3" key="1">
    <citation type="submission" date="2011-04" db="EMBL/GenBank/DDBJ databases">
        <title>Evolution of plant cell wall degrading machinery underlies the functional diversity of forest fungi.</title>
        <authorList>
            <consortium name="US DOE Joint Genome Institute (JGI-PGF)"/>
            <person name="Eastwood D.C."/>
            <person name="Floudas D."/>
            <person name="Binder M."/>
            <person name="Majcherczyk A."/>
            <person name="Schneider P."/>
            <person name="Aerts A."/>
            <person name="Asiegbu F.O."/>
            <person name="Baker S.E."/>
            <person name="Barry K."/>
            <person name="Bendiksby M."/>
            <person name="Blumentritt M."/>
            <person name="Coutinho P.M."/>
            <person name="Cullen D."/>
            <person name="Cullen D."/>
            <person name="Gathman A."/>
            <person name="Goodell B."/>
            <person name="Henrissat B."/>
            <person name="Ihrmark K."/>
            <person name="Kauserud H."/>
            <person name="Kohler A."/>
            <person name="LaButti K."/>
            <person name="Lapidus A."/>
            <person name="Lavin J.L."/>
            <person name="Lee Y.-H."/>
            <person name="Lindquist E."/>
            <person name="Lilly W."/>
            <person name="Lucas S."/>
            <person name="Morin E."/>
            <person name="Murat C."/>
            <person name="Oguiza J.A."/>
            <person name="Park J."/>
            <person name="Pisabarro A.G."/>
            <person name="Riley R."/>
            <person name="Rosling A."/>
            <person name="Salamov A."/>
            <person name="Schmidt O."/>
            <person name="Schmutz J."/>
            <person name="Skrede I."/>
            <person name="Stenlid J."/>
            <person name="Wiebenga A."/>
            <person name="Xie X."/>
            <person name="Kues U."/>
            <person name="Hibbett D.S."/>
            <person name="Hoffmeister D."/>
            <person name="Hogberg N."/>
            <person name="Martin F."/>
            <person name="Grigoriev I.V."/>
            <person name="Watkinson S.C."/>
        </authorList>
    </citation>
    <scope>NUCLEOTIDE SEQUENCE</scope>
    <source>
        <strain evidence="3">S7.9</strain>
    </source>
</reference>
<dbReference type="HOGENOM" id="CLU_1548546_0_0_1"/>
<dbReference type="PANTHER" id="PTHR40465:SF1">
    <property type="entry name" value="DUF6534 DOMAIN-CONTAINING PROTEIN"/>
    <property type="match status" value="1"/>
</dbReference>